<sequence>MSTAKKKLVWPWIAAPAAIVAGLAAGHFWVSSPSTTLSAAATQALAADGMTPVNHVPAPNFHLVNQNGQPVSLSQFRGKAVVMTFLDPVCWWDCPIDAQEMVDMNHLLGPKLASRVALVAVVANPEYHSVSDVQAFDKEHGLTHVKNWTYATSSSLSTLKTIWHQYYEYVNAPKYGMVQHTDVFWLISPNGQEEWLSDPSARTQYIGGTSQLLATYVAKMLHASLPTQTLKTSSLGHGIWQPMGLSYALSAQNLSQGWALYPYQGYRGLGHTVSGGSTWHFATPLGETERGGIEINSLNPSTAWLMIGAYGLQPDPMVRVTTNSGASWSTPWPVPGAIPPEAIHPLAATSSNSAWILANHKLLETQNQGQNWTTVASHAPWVKDETLSAQTAQSLWVTGMDKASHHVSIWHYTHGWHAVSVPVPTAWNGLGVVASAPEWSSSTDGGMALSVTIHGRQSVVWDATTNAGASWHLVSPTATITGNPAASVRADGNTVYALQKNGSQTQVISWQPGQTTWTPVGTPLPNQQAGVALAVPSSGILWVMSPDSPVPVVWTSTNNGATWVKSGAV</sequence>
<dbReference type="EMBL" id="CP019454">
    <property type="protein sequence ID" value="AUW94856.1"/>
    <property type="molecule type" value="Genomic_DNA"/>
</dbReference>
<dbReference type="PROSITE" id="PS51352">
    <property type="entry name" value="THIOREDOXIN_2"/>
    <property type="match status" value="1"/>
</dbReference>
<dbReference type="SUPFAM" id="SSF52833">
    <property type="entry name" value="Thioredoxin-like"/>
    <property type="match status" value="1"/>
</dbReference>
<evidence type="ECO:0000313" key="5">
    <source>
        <dbReference type="Proteomes" id="UP000325292"/>
    </source>
</evidence>
<dbReference type="Proteomes" id="UP000325292">
    <property type="component" value="Chromosome"/>
</dbReference>
<dbReference type="Gene3D" id="2.130.10.10">
    <property type="entry name" value="YVTN repeat-like/Quinoprotein amine dehydrogenase"/>
    <property type="match status" value="1"/>
</dbReference>
<evidence type="ECO:0000313" key="4">
    <source>
        <dbReference type="EMBL" id="AUW94856.1"/>
    </source>
</evidence>
<dbReference type="Pfam" id="PF02630">
    <property type="entry name" value="SCO1-SenC"/>
    <property type="match status" value="1"/>
</dbReference>
<accession>A0ABN5H2B3</accession>
<evidence type="ECO:0000256" key="2">
    <source>
        <dbReference type="ARBA" id="ARBA00023008"/>
    </source>
</evidence>
<reference evidence="4 5" key="1">
    <citation type="journal article" date="2019" name="Sci. Rep.">
        <title>Sulfobacillus thermotolerans: new insights into resistance and metabolic capacities of acidophilic chemolithotrophs.</title>
        <authorList>
            <person name="Panyushkina A.E."/>
            <person name="Babenko V.V."/>
            <person name="Nikitina A.S."/>
            <person name="Selezneva O.V."/>
            <person name="Tsaplina I.A."/>
            <person name="Letarova M.A."/>
            <person name="Kostryukova E.S."/>
            <person name="Letarov A.V."/>
        </authorList>
    </citation>
    <scope>NUCLEOTIDE SEQUENCE [LARGE SCALE GENOMIC DNA]</scope>
    <source>
        <strain evidence="4 5">Kr1</strain>
    </source>
</reference>
<proteinExistence type="inferred from homology"/>
<dbReference type="Gene3D" id="3.40.30.10">
    <property type="entry name" value="Glutaredoxin"/>
    <property type="match status" value="1"/>
</dbReference>
<gene>
    <name evidence="4" type="ORF">BXT84_13590</name>
</gene>
<name>A0ABN5H2B3_9FIRM</name>
<dbReference type="SUPFAM" id="SSF110296">
    <property type="entry name" value="Oligoxyloglucan reducing end-specific cellobiohydrolase"/>
    <property type="match status" value="1"/>
</dbReference>
<keyword evidence="5" id="KW-1185">Reference proteome</keyword>
<dbReference type="InterPro" id="IPR013766">
    <property type="entry name" value="Thioredoxin_domain"/>
</dbReference>
<evidence type="ECO:0000259" key="3">
    <source>
        <dbReference type="PROSITE" id="PS51352"/>
    </source>
</evidence>
<protein>
    <recommendedName>
        <fullName evidence="3">Thioredoxin domain-containing protein</fullName>
    </recommendedName>
</protein>
<dbReference type="InterPro" id="IPR036249">
    <property type="entry name" value="Thioredoxin-like_sf"/>
</dbReference>
<dbReference type="InterPro" id="IPR003782">
    <property type="entry name" value="SCO1/SenC"/>
</dbReference>
<keyword evidence="2" id="KW-0186">Copper</keyword>
<organism evidence="4 5">
    <name type="scientific">Sulfobacillus thermotolerans</name>
    <dbReference type="NCBI Taxonomy" id="338644"/>
    <lineage>
        <taxon>Bacteria</taxon>
        <taxon>Bacillati</taxon>
        <taxon>Bacillota</taxon>
        <taxon>Clostridia</taxon>
        <taxon>Eubacteriales</taxon>
        <taxon>Clostridiales Family XVII. Incertae Sedis</taxon>
        <taxon>Sulfobacillus</taxon>
    </lineage>
</organism>
<comment type="similarity">
    <text evidence="1">Belongs to the SCO1/2 family.</text>
</comment>
<dbReference type="InterPro" id="IPR015943">
    <property type="entry name" value="WD40/YVTN_repeat-like_dom_sf"/>
</dbReference>
<feature type="domain" description="Thioredoxin" evidence="3">
    <location>
        <begin position="52"/>
        <end position="222"/>
    </location>
</feature>
<evidence type="ECO:0000256" key="1">
    <source>
        <dbReference type="ARBA" id="ARBA00010996"/>
    </source>
</evidence>